<dbReference type="GO" id="GO:0052621">
    <property type="term" value="F:diguanylate cyclase activity"/>
    <property type="evidence" value="ECO:0007669"/>
    <property type="project" value="UniProtKB-EC"/>
</dbReference>
<protein>
    <recommendedName>
        <fullName evidence="2">diguanylate cyclase</fullName>
        <ecNumber evidence="2">2.7.7.65</ecNumber>
    </recommendedName>
</protein>
<dbReference type="Gene3D" id="3.30.450.40">
    <property type="match status" value="1"/>
</dbReference>
<dbReference type="OrthoDB" id="9813903at2"/>
<evidence type="ECO:0000256" key="2">
    <source>
        <dbReference type="ARBA" id="ARBA00012528"/>
    </source>
</evidence>
<dbReference type="RefSeq" id="WP_086433993.1">
    <property type="nucleotide sequence ID" value="NZ_FXWH01000001.1"/>
</dbReference>
<dbReference type="InterPro" id="IPR000160">
    <property type="entry name" value="GGDEF_dom"/>
</dbReference>
<dbReference type="Pfam" id="PF00990">
    <property type="entry name" value="GGDEF"/>
    <property type="match status" value="1"/>
</dbReference>
<dbReference type="SMART" id="SM00065">
    <property type="entry name" value="GAF"/>
    <property type="match status" value="1"/>
</dbReference>
<dbReference type="NCBIfam" id="TIGR00254">
    <property type="entry name" value="GGDEF"/>
    <property type="match status" value="1"/>
</dbReference>
<feature type="domain" description="GGDEF" evidence="5">
    <location>
        <begin position="225"/>
        <end position="358"/>
    </location>
</feature>
<accession>A0A1Y6ES99</accession>
<dbReference type="GO" id="GO:0005886">
    <property type="term" value="C:plasma membrane"/>
    <property type="evidence" value="ECO:0007669"/>
    <property type="project" value="TreeGrafter"/>
</dbReference>
<evidence type="ECO:0000256" key="1">
    <source>
        <dbReference type="ARBA" id="ARBA00001946"/>
    </source>
</evidence>
<dbReference type="GO" id="GO:1902201">
    <property type="term" value="P:negative regulation of bacterial-type flagellum-dependent cell motility"/>
    <property type="evidence" value="ECO:0007669"/>
    <property type="project" value="TreeGrafter"/>
</dbReference>
<dbReference type="Pfam" id="PF01590">
    <property type="entry name" value="GAF"/>
    <property type="match status" value="1"/>
</dbReference>
<name>A0A1Y6ES99_9GAMM</name>
<feature type="coiled-coil region" evidence="4">
    <location>
        <begin position="170"/>
        <end position="197"/>
    </location>
</feature>
<dbReference type="CDD" id="cd01949">
    <property type="entry name" value="GGDEF"/>
    <property type="match status" value="1"/>
</dbReference>
<dbReference type="FunFam" id="3.30.70.270:FF:000001">
    <property type="entry name" value="Diguanylate cyclase domain protein"/>
    <property type="match status" value="1"/>
</dbReference>
<reference evidence="7" key="1">
    <citation type="submission" date="2017-04" db="EMBL/GenBank/DDBJ databases">
        <authorList>
            <person name="Varghese N."/>
            <person name="Submissions S."/>
        </authorList>
    </citation>
    <scope>NUCLEOTIDE SEQUENCE [LARGE SCALE GENOMIC DNA]</scope>
</reference>
<evidence type="ECO:0000259" key="5">
    <source>
        <dbReference type="PROSITE" id="PS50887"/>
    </source>
</evidence>
<dbReference type="SUPFAM" id="SSF55781">
    <property type="entry name" value="GAF domain-like"/>
    <property type="match status" value="1"/>
</dbReference>
<dbReference type="PROSITE" id="PS50887">
    <property type="entry name" value="GGDEF"/>
    <property type="match status" value="1"/>
</dbReference>
<dbReference type="InterPro" id="IPR029016">
    <property type="entry name" value="GAF-like_dom_sf"/>
</dbReference>
<dbReference type="EC" id="2.7.7.65" evidence="2"/>
<dbReference type="GO" id="GO:0043709">
    <property type="term" value="P:cell adhesion involved in single-species biofilm formation"/>
    <property type="evidence" value="ECO:0007669"/>
    <property type="project" value="TreeGrafter"/>
</dbReference>
<dbReference type="SUPFAM" id="SSF55073">
    <property type="entry name" value="Nucleotide cyclase"/>
    <property type="match status" value="1"/>
</dbReference>
<sequence length="361" mass="41130">MTDKGFDQLILEISTQLINCHQNDFAAHIDSALEALGRFGDKDRCYVFLFNENITSMDNVYEWVSTGISPHKDDLQNITETMLPWFFQAIKEQDYVSISDTRELPPAATAEKEEFKRENIQSVLCVPMRLSGRLIGFVGCDLVNRRKDWLASDVRELQIISDMLANTIARQATETKLREVEAELREANQRLQRQAMEDGLTGVGNRRALDERIEQELARCVRHGRLLSLMLIDVDYFKPFNDEMGHVLGDAVLQRVACEIRSSFMRHDEFVARYGGDEFMVLCAELSSVEVLQRAQRLNEKISQIEIAGINRKLTVSIGVATIRPDTMTTPEALIEIVDKATYEAKAQGRNRSHAVVMDRL</sequence>
<evidence type="ECO:0000313" key="6">
    <source>
        <dbReference type="EMBL" id="SMQ63362.1"/>
    </source>
</evidence>
<keyword evidence="7" id="KW-1185">Reference proteome</keyword>
<comment type="catalytic activity">
    <reaction evidence="3">
        <text>2 GTP = 3',3'-c-di-GMP + 2 diphosphate</text>
        <dbReference type="Rhea" id="RHEA:24898"/>
        <dbReference type="ChEBI" id="CHEBI:33019"/>
        <dbReference type="ChEBI" id="CHEBI:37565"/>
        <dbReference type="ChEBI" id="CHEBI:58805"/>
        <dbReference type="EC" id="2.7.7.65"/>
    </reaction>
</comment>
<dbReference type="AlphaFoldDB" id="A0A1Y6ES99"/>
<dbReference type="SMART" id="SM00267">
    <property type="entry name" value="GGDEF"/>
    <property type="match status" value="1"/>
</dbReference>
<dbReference type="PANTHER" id="PTHR45138">
    <property type="entry name" value="REGULATORY COMPONENTS OF SENSORY TRANSDUCTION SYSTEM"/>
    <property type="match status" value="1"/>
</dbReference>
<dbReference type="InterPro" id="IPR029787">
    <property type="entry name" value="Nucleotide_cyclase"/>
</dbReference>
<dbReference type="EMBL" id="FXWH01000001">
    <property type="protein sequence ID" value="SMQ63362.1"/>
    <property type="molecule type" value="Genomic_DNA"/>
</dbReference>
<evidence type="ECO:0000256" key="3">
    <source>
        <dbReference type="ARBA" id="ARBA00034247"/>
    </source>
</evidence>
<comment type="cofactor">
    <cofactor evidence="1">
        <name>Mg(2+)</name>
        <dbReference type="ChEBI" id="CHEBI:18420"/>
    </cofactor>
</comment>
<dbReference type="InterPro" id="IPR050469">
    <property type="entry name" value="Diguanylate_Cyclase"/>
</dbReference>
<proteinExistence type="predicted"/>
<organism evidence="6 7">
    <name type="scientific">Pseudidiomarina planktonica</name>
    <dbReference type="NCBI Taxonomy" id="1323738"/>
    <lineage>
        <taxon>Bacteria</taxon>
        <taxon>Pseudomonadati</taxon>
        <taxon>Pseudomonadota</taxon>
        <taxon>Gammaproteobacteria</taxon>
        <taxon>Alteromonadales</taxon>
        <taxon>Idiomarinaceae</taxon>
        <taxon>Pseudidiomarina</taxon>
    </lineage>
</organism>
<gene>
    <name evidence="6" type="ORF">SAMN06297229_0847</name>
</gene>
<evidence type="ECO:0000313" key="7">
    <source>
        <dbReference type="Proteomes" id="UP000194450"/>
    </source>
</evidence>
<keyword evidence="4" id="KW-0175">Coiled coil</keyword>
<dbReference type="InterPro" id="IPR003018">
    <property type="entry name" value="GAF"/>
</dbReference>
<evidence type="ECO:0000256" key="4">
    <source>
        <dbReference type="SAM" id="Coils"/>
    </source>
</evidence>
<dbReference type="Proteomes" id="UP000194450">
    <property type="component" value="Unassembled WGS sequence"/>
</dbReference>
<dbReference type="PANTHER" id="PTHR45138:SF9">
    <property type="entry name" value="DIGUANYLATE CYCLASE DGCM-RELATED"/>
    <property type="match status" value="1"/>
</dbReference>
<dbReference type="InterPro" id="IPR043128">
    <property type="entry name" value="Rev_trsase/Diguanyl_cyclase"/>
</dbReference>
<dbReference type="Gene3D" id="3.30.70.270">
    <property type="match status" value="1"/>
</dbReference>